<evidence type="ECO:0000256" key="3">
    <source>
        <dbReference type="ARBA" id="ARBA00022692"/>
    </source>
</evidence>
<dbReference type="PANTHER" id="PTHR10353:SF10">
    <property type="entry name" value="KLOTHO"/>
    <property type="match status" value="1"/>
</dbReference>
<dbReference type="FunFam" id="3.20.20.80:FF:000042">
    <property type="entry name" value="Klotho"/>
    <property type="match status" value="1"/>
</dbReference>
<accession>A0A9Q9Y1G0</accession>
<keyword evidence="6 9" id="KW-0472">Membrane</keyword>
<evidence type="ECO:0000256" key="1">
    <source>
        <dbReference type="ARBA" id="ARBA00004162"/>
    </source>
</evidence>
<dbReference type="RefSeq" id="XP_042611216.1">
    <property type="nucleotide sequence ID" value="XM_042755282.1"/>
</dbReference>
<dbReference type="KEGG" id="ccar:109074838"/>
<dbReference type="GO" id="GO:0017134">
    <property type="term" value="F:fibroblast growth factor binding"/>
    <property type="evidence" value="ECO:0007669"/>
    <property type="project" value="TreeGrafter"/>
</dbReference>
<evidence type="ECO:0000256" key="4">
    <source>
        <dbReference type="ARBA" id="ARBA00022737"/>
    </source>
</evidence>
<evidence type="ECO:0000256" key="5">
    <source>
        <dbReference type="ARBA" id="ARBA00022989"/>
    </source>
</evidence>
<dbReference type="GO" id="GO:0005975">
    <property type="term" value="P:carbohydrate metabolic process"/>
    <property type="evidence" value="ECO:0007669"/>
    <property type="project" value="InterPro"/>
</dbReference>
<proteinExistence type="inferred from homology"/>
<evidence type="ECO:0000256" key="2">
    <source>
        <dbReference type="ARBA" id="ARBA00022475"/>
    </source>
</evidence>
<evidence type="ECO:0000256" key="7">
    <source>
        <dbReference type="ARBA" id="ARBA00023180"/>
    </source>
</evidence>
<dbReference type="Proteomes" id="UP001155660">
    <property type="component" value="Unplaced"/>
</dbReference>
<dbReference type="PANTHER" id="PTHR10353">
    <property type="entry name" value="GLYCOSYL HYDROLASE"/>
    <property type="match status" value="1"/>
</dbReference>
<dbReference type="SMR" id="A0A9Q9Y1G0"/>
<dbReference type="OrthoDB" id="65569at2759"/>
<protein>
    <submittedName>
        <fullName evidence="10">Klotho-like isoform X1</fullName>
    </submittedName>
</protein>
<dbReference type="GO" id="GO:0008543">
    <property type="term" value="P:fibroblast growth factor receptor signaling pathway"/>
    <property type="evidence" value="ECO:0007669"/>
    <property type="project" value="TreeGrafter"/>
</dbReference>
<dbReference type="GO" id="GO:0005886">
    <property type="term" value="C:plasma membrane"/>
    <property type="evidence" value="ECO:0007669"/>
    <property type="project" value="UniProtKB-SubCell"/>
</dbReference>
<dbReference type="Pfam" id="PF00232">
    <property type="entry name" value="Glyco_hydro_1"/>
    <property type="match status" value="3"/>
</dbReference>
<keyword evidence="2" id="KW-1003">Cell membrane</keyword>
<gene>
    <name evidence="10" type="primary">LOC109074838</name>
</gene>
<evidence type="ECO:0000256" key="8">
    <source>
        <dbReference type="ARBA" id="ARBA00060858"/>
    </source>
</evidence>
<keyword evidence="4" id="KW-0677">Repeat</keyword>
<comment type="subcellular location">
    <subcellularLocation>
        <location evidence="1">Cell membrane</location>
        <topology evidence="1">Single-pass membrane protein</topology>
    </subcellularLocation>
</comment>
<dbReference type="InterPro" id="IPR001360">
    <property type="entry name" value="Glyco_hydro_1"/>
</dbReference>
<keyword evidence="3 9" id="KW-0812">Transmembrane</keyword>
<comment type="similarity">
    <text evidence="8">Belongs to the glycosyl hydrolase 1 family. Klotho subfamily.</text>
</comment>
<organism evidence="10">
    <name type="scientific">Cyprinus carpio</name>
    <name type="common">Common carp</name>
    <dbReference type="NCBI Taxonomy" id="7962"/>
    <lineage>
        <taxon>Eukaryota</taxon>
        <taxon>Metazoa</taxon>
        <taxon>Chordata</taxon>
        <taxon>Craniata</taxon>
        <taxon>Vertebrata</taxon>
        <taxon>Euteleostomi</taxon>
        <taxon>Actinopterygii</taxon>
        <taxon>Neopterygii</taxon>
        <taxon>Teleostei</taxon>
        <taxon>Ostariophysi</taxon>
        <taxon>Cypriniformes</taxon>
        <taxon>Cyprinidae</taxon>
        <taxon>Cyprininae</taxon>
        <taxon>Cyprinus</taxon>
    </lineage>
</organism>
<evidence type="ECO:0000256" key="9">
    <source>
        <dbReference type="SAM" id="Phobius"/>
    </source>
</evidence>
<dbReference type="FunFam" id="3.20.20.80:FF:000062">
    <property type="entry name" value="Klotho"/>
    <property type="match status" value="1"/>
</dbReference>
<keyword evidence="7" id="KW-0325">Glycoprotein</keyword>
<name>A0A9Q9Y1G0_CYPCA</name>
<keyword evidence="5 9" id="KW-1133">Transmembrane helix</keyword>
<dbReference type="GO" id="GO:0005104">
    <property type="term" value="F:fibroblast growth factor receptor binding"/>
    <property type="evidence" value="ECO:0007669"/>
    <property type="project" value="TreeGrafter"/>
</dbReference>
<dbReference type="AlphaFoldDB" id="A0A9Q9Y1G0"/>
<evidence type="ECO:0000256" key="6">
    <source>
        <dbReference type="ARBA" id="ARBA00023136"/>
    </source>
</evidence>
<sequence>MAQKKKNAGGNVLLWRLELRSAWIPIYPSSAWVIIDRFPERTKTGPDGARWVIPQLQTTRSEVRDTAHLFNSWKVVQFSDTMKVTWIVLALVLFSQLQWTAAAPGAGLHTWDRFSKLPYPGDKAFLYDNFPDKFMWAVGTAAYSVEGAWEKDGKGKSIWDTFTRGGTRVSRGDVGSDSYHNIPGDLRALQQLGVSHYRFSLSWPRIFSNGTKESYNKKGVEYYKNLIRGLKEIKVQPVVTLYHWDLPDSLQTLFGGWSNSIMVELFREYADFCFKTFGSDVKFWITIDNPFVVAWHGYGTGVVAPGIKNDSDLPFRVGHNLLKAHAAAWHLYDERYRSSQGGRVSMALASHWIKPSRTRQENSKACQCSLDFVLGWFARPLFVDGDYPPCMKRNLTHRLPSFTETESLYVNGTADFFALSHGPALSFQLINDSLRFGQTEDLGLRMLLYWVRAEYNNPPIFVVESGWYGSGNTKTKDAKHMYYLKRFIMETLKAIRFDRVNVIGYTAWSLLDGYEWYREYGIRRGLFYVDFNTPDLKREPKTSATFYSKLIEKNGFPQLPENRPAQGVFPCDFAWGVVANSIQVDTIPTQFADPSVYIWNISGNGELKKVPGVLAPPMHRTHHCADYGSILQQVSDMHRMQISHFHFSLNWSSITPTGRMSDANETLLKYYHCFVSELQKVSITPVVTLWHHTGKLSSLPAPIEASGGWQSEKTVQAFADYARLCFQRLGAHVKLWITLNEPNDEDLEYTVGHQLLRAHALAWHIYDSEFRKAQGGKASLVLHMDWVEPAFSFNREDVEPANRVLDFRVGWFAEPIFGSGDYPAVMRSWLQQRNNIDLFNYHLPTFSNEDRLLVKGTYDFFAISHFTTSMVYDGVEDKYTFKDKLQVQLISDVTWIMSPRRNSPVVPWGLRKALNWVNSRYKGVPIYVMANGVQEDIARFKDSLRIYYLYNYINEALKAYTLDGVNLKGYFAYAFSDRQDPGFGMYGHVQEEVISKSSLAHYKNIIHHNGFPAPGTPQQQCPLAPVHGSGHYVLTKQPVIGFLSVVSSCMLITVGLVVYYSVKRHKLTTKK</sequence>
<dbReference type="GO" id="GO:0004553">
    <property type="term" value="F:hydrolase activity, hydrolyzing O-glycosyl compounds"/>
    <property type="evidence" value="ECO:0007669"/>
    <property type="project" value="InterPro"/>
</dbReference>
<evidence type="ECO:0000313" key="10">
    <source>
        <dbReference type="RefSeq" id="XP_042611216.1"/>
    </source>
</evidence>
<feature type="transmembrane region" description="Helical" evidence="9">
    <location>
        <begin position="1039"/>
        <end position="1062"/>
    </location>
</feature>
<reference evidence="10" key="1">
    <citation type="submission" date="2025-08" db="UniProtKB">
        <authorList>
            <consortium name="RefSeq"/>
        </authorList>
    </citation>
    <scope>IDENTIFICATION</scope>
    <source>
        <tissue evidence="10">Muscle</tissue>
    </source>
</reference>
<dbReference type="GeneID" id="109074838"/>